<organism evidence="2 3">
    <name type="scientific">Candidatus Roizmanbacteria bacterium CG17_big_fil_post_rev_8_21_14_2_50_39_7</name>
    <dbReference type="NCBI Taxonomy" id="1974858"/>
    <lineage>
        <taxon>Bacteria</taxon>
        <taxon>Candidatus Roizmaniibacteriota</taxon>
    </lineage>
</organism>
<evidence type="ECO:0000313" key="2">
    <source>
        <dbReference type="EMBL" id="PIV70629.1"/>
    </source>
</evidence>
<evidence type="ECO:0000259" key="1">
    <source>
        <dbReference type="SMART" id="SM00966"/>
    </source>
</evidence>
<dbReference type="EMBL" id="PFEV01000201">
    <property type="protein sequence ID" value="PIV70629.1"/>
    <property type="molecule type" value="Genomic_DNA"/>
</dbReference>
<dbReference type="NCBIfam" id="TIGR01439">
    <property type="entry name" value="lp_hng_hel_AbrB"/>
    <property type="match status" value="1"/>
</dbReference>
<sequence length="98" mass="11953">MQTILFEDMVKVMERGQVTIPLKLREFFNMQKGLRLWIRVDQNNKITLEPVKEDKKIKLKSFLEKATKDTYVYWNKEDDKNLTMVRKKTMERVKSLQW</sequence>
<dbReference type="AlphaFoldDB" id="A0A2M7EJ75"/>
<dbReference type="SMART" id="SM00966">
    <property type="entry name" value="SpoVT_AbrB"/>
    <property type="match status" value="1"/>
</dbReference>
<dbReference type="InterPro" id="IPR037914">
    <property type="entry name" value="SpoVT-AbrB_sf"/>
</dbReference>
<proteinExistence type="predicted"/>
<dbReference type="InterPro" id="IPR007159">
    <property type="entry name" value="SpoVT-AbrB_dom"/>
</dbReference>
<name>A0A2M7EJ75_9BACT</name>
<protein>
    <recommendedName>
        <fullName evidence="1">SpoVT-AbrB domain-containing protein</fullName>
    </recommendedName>
</protein>
<dbReference type="Gene3D" id="2.10.260.10">
    <property type="match status" value="1"/>
</dbReference>
<dbReference type="SUPFAM" id="SSF89447">
    <property type="entry name" value="AbrB/MazE/MraZ-like"/>
    <property type="match status" value="1"/>
</dbReference>
<comment type="caution">
    <text evidence="2">The sequence shown here is derived from an EMBL/GenBank/DDBJ whole genome shotgun (WGS) entry which is preliminary data.</text>
</comment>
<feature type="domain" description="SpoVT-AbrB" evidence="1">
    <location>
        <begin position="10"/>
        <end position="56"/>
    </location>
</feature>
<accession>A0A2M7EJ75</accession>
<evidence type="ECO:0000313" key="3">
    <source>
        <dbReference type="Proteomes" id="UP000228762"/>
    </source>
</evidence>
<reference evidence="3" key="1">
    <citation type="submission" date="2017-09" db="EMBL/GenBank/DDBJ databases">
        <title>Depth-based differentiation of microbial function through sediment-hosted aquifers and enrichment of novel symbionts in the deep terrestrial subsurface.</title>
        <authorList>
            <person name="Probst A.J."/>
            <person name="Ladd B."/>
            <person name="Jarett J.K."/>
            <person name="Geller-Mcgrath D.E."/>
            <person name="Sieber C.M.K."/>
            <person name="Emerson J.B."/>
            <person name="Anantharaman K."/>
            <person name="Thomas B.C."/>
            <person name="Malmstrom R."/>
            <person name="Stieglmeier M."/>
            <person name="Klingl A."/>
            <person name="Woyke T."/>
            <person name="Ryan C.M."/>
            <person name="Banfield J.F."/>
        </authorList>
    </citation>
    <scope>NUCLEOTIDE SEQUENCE [LARGE SCALE GENOMIC DNA]</scope>
</reference>
<dbReference type="GO" id="GO:0003677">
    <property type="term" value="F:DNA binding"/>
    <property type="evidence" value="ECO:0007669"/>
    <property type="project" value="InterPro"/>
</dbReference>
<dbReference type="Proteomes" id="UP000228762">
    <property type="component" value="Unassembled WGS sequence"/>
</dbReference>
<gene>
    <name evidence="2" type="ORF">COW57_04285</name>
</gene>